<feature type="transmembrane region" description="Helical" evidence="2">
    <location>
        <begin position="263"/>
        <end position="279"/>
    </location>
</feature>
<feature type="transmembrane region" description="Helical" evidence="2">
    <location>
        <begin position="177"/>
        <end position="198"/>
    </location>
</feature>
<gene>
    <name evidence="3" type="ORF">Tdes44962_MAKER05805</name>
</gene>
<evidence type="ECO:0008006" key="5">
    <source>
        <dbReference type="Google" id="ProtNLM"/>
    </source>
</evidence>
<accession>A0A9W7SIV7</accession>
<keyword evidence="2" id="KW-1133">Transmembrane helix</keyword>
<name>A0A9W7SIV7_9PEZI</name>
<dbReference type="Pfam" id="PF06912">
    <property type="entry name" value="DUF1275"/>
    <property type="match status" value="1"/>
</dbReference>
<feature type="transmembrane region" description="Helical" evidence="2">
    <location>
        <begin position="285"/>
        <end position="304"/>
    </location>
</feature>
<dbReference type="InterPro" id="IPR010699">
    <property type="entry name" value="DUF1275"/>
</dbReference>
<keyword evidence="4" id="KW-1185">Reference proteome</keyword>
<reference evidence="3 4" key="2">
    <citation type="journal article" date="2021" name="Curr. Genet.">
        <title>Genetic response to nitrogen starvation in the aggressive Eucalyptus foliar pathogen Teratosphaeria destructans.</title>
        <authorList>
            <person name="Havenga M."/>
            <person name="Wingfield B.D."/>
            <person name="Wingfield M.J."/>
            <person name="Dreyer L.L."/>
            <person name="Roets F."/>
            <person name="Aylward J."/>
        </authorList>
    </citation>
    <scope>NUCLEOTIDE SEQUENCE [LARGE SCALE GENOMIC DNA]</scope>
    <source>
        <strain evidence="3">CMW44962</strain>
    </source>
</reference>
<comment type="caution">
    <text evidence="3">The sequence shown here is derived from an EMBL/GenBank/DDBJ whole genome shotgun (WGS) entry which is preliminary data.</text>
</comment>
<evidence type="ECO:0000313" key="3">
    <source>
        <dbReference type="EMBL" id="KAH9812164.1"/>
    </source>
</evidence>
<protein>
    <recommendedName>
        <fullName evidence="5">DUF1275 domain protein</fullName>
    </recommendedName>
</protein>
<proteinExistence type="predicted"/>
<sequence>MASPRSSREALPMHQSPTERQVAFDLPERLQRVANDRAQEQDAARPSTQSSNVYGLESVDEKDHDYKEIRKSWMPTRQAWRTFFSQEVAKDHILELQLMLVAISTGIQDATTFATYQVFTTKQTGNTLFLALYALRHQALGEAVEQNVGVSLGCFILGAAFFGHIGRHLKQRRRAWLIAMNFFQVLLVLGAAAIRWWAPRVRAGGSALGVVALLSFASSGQIAMAVGVGLAELNTTMITGTLVQLSNDPNILKANNPARNRRIMFYTSLLAGCFIGAAACKLDAALGLLLTAAVKLLATVSFLLNPGVVEVNDFDREKANDQPRTGTITPVSKILWGD</sequence>
<dbReference type="Proteomes" id="UP001138500">
    <property type="component" value="Unassembled WGS sequence"/>
</dbReference>
<feature type="compositionally biased region" description="Basic and acidic residues" evidence="1">
    <location>
        <begin position="26"/>
        <end position="43"/>
    </location>
</feature>
<reference evidence="3 4" key="1">
    <citation type="journal article" date="2018" name="IMA Fungus">
        <title>IMA Genome-F 10: Nine draft genome sequences of Claviceps purpurea s.lat., including C. arundinis, C. humidiphila, and C. cf. spartinae, pseudomolecules for the pitch canker pathogen Fusarium circinatum, draft genome of Davidsoniella eucalypti, Grosmannia galeiformis, Quambalaria eucalypti, and Teratosphaeria destructans.</title>
        <authorList>
            <person name="Wingfield B.D."/>
            <person name="Liu M."/>
            <person name="Nguyen H.D."/>
            <person name="Lane F.A."/>
            <person name="Morgan S.W."/>
            <person name="De Vos L."/>
            <person name="Wilken P.M."/>
            <person name="Duong T.A."/>
            <person name="Aylward J."/>
            <person name="Coetzee M.P."/>
            <person name="Dadej K."/>
            <person name="De Beer Z.W."/>
            <person name="Findlay W."/>
            <person name="Havenga M."/>
            <person name="Kolarik M."/>
            <person name="Menzies J.G."/>
            <person name="Naidoo K."/>
            <person name="Pochopski O."/>
            <person name="Shoukouhi P."/>
            <person name="Santana Q.C."/>
            <person name="Seifert K.A."/>
            <person name="Soal N."/>
            <person name="Steenkamp E.T."/>
            <person name="Tatham C.T."/>
            <person name="van der Nest M.A."/>
            <person name="Wingfield M.J."/>
        </authorList>
    </citation>
    <scope>NUCLEOTIDE SEQUENCE [LARGE SCALE GENOMIC DNA]</scope>
    <source>
        <strain evidence="3">CMW44962</strain>
    </source>
</reference>
<dbReference type="EMBL" id="RIBY02002467">
    <property type="protein sequence ID" value="KAH9812164.1"/>
    <property type="molecule type" value="Genomic_DNA"/>
</dbReference>
<dbReference type="PANTHER" id="PTHR37488:SF2">
    <property type="entry name" value="DUF1275 DOMAIN-CONTAINING PROTEIN"/>
    <property type="match status" value="1"/>
</dbReference>
<dbReference type="OrthoDB" id="5223589at2759"/>
<feature type="transmembrane region" description="Helical" evidence="2">
    <location>
        <begin position="210"/>
        <end position="231"/>
    </location>
</feature>
<keyword evidence="2" id="KW-0472">Membrane</keyword>
<feature type="region of interest" description="Disordered" evidence="1">
    <location>
        <begin position="1"/>
        <end position="56"/>
    </location>
</feature>
<keyword evidence="2" id="KW-0812">Transmembrane</keyword>
<organism evidence="3 4">
    <name type="scientific">Teratosphaeria destructans</name>
    <dbReference type="NCBI Taxonomy" id="418781"/>
    <lineage>
        <taxon>Eukaryota</taxon>
        <taxon>Fungi</taxon>
        <taxon>Dikarya</taxon>
        <taxon>Ascomycota</taxon>
        <taxon>Pezizomycotina</taxon>
        <taxon>Dothideomycetes</taxon>
        <taxon>Dothideomycetidae</taxon>
        <taxon>Mycosphaerellales</taxon>
        <taxon>Teratosphaeriaceae</taxon>
        <taxon>Teratosphaeria</taxon>
    </lineage>
</organism>
<evidence type="ECO:0000256" key="1">
    <source>
        <dbReference type="SAM" id="MobiDB-lite"/>
    </source>
</evidence>
<dbReference type="PANTHER" id="PTHR37488">
    <property type="entry name" value="DUF1275 DOMAIN-CONTAINING PROTEIN"/>
    <property type="match status" value="1"/>
</dbReference>
<evidence type="ECO:0000256" key="2">
    <source>
        <dbReference type="SAM" id="Phobius"/>
    </source>
</evidence>
<dbReference type="AlphaFoldDB" id="A0A9W7SIV7"/>
<evidence type="ECO:0000313" key="4">
    <source>
        <dbReference type="Proteomes" id="UP001138500"/>
    </source>
</evidence>